<sequence>MPRRTPADTREVIEDGLVAKFYYLRKQIVWEIMKEGSNRKIEIEWSDVIGIKAATREGQPGILGIKLDKPPKFYKEIDPQPRKHPTWNDIPDFTNGEALINRMHYVTFPPGVLDKHYEKLLQSDSQLSMLSQMSFPSQSFLYFESDPQIHDPAITLQNFYDEGGVTWLIPDSQIHHAAITPQNYNELTPYIGVQSFISNPAITLQNYTMAAGPRVRSYISNPAITPQNHTMEAPYVDGVPSLFPDSEVSQLHDQ</sequence>
<evidence type="ECO:0000313" key="2">
    <source>
        <dbReference type="EMBL" id="KAB1213605.1"/>
    </source>
</evidence>
<accession>A0A6A1VLW8</accession>
<feature type="domain" description="TRF2/HOY1 PH-like" evidence="1">
    <location>
        <begin position="13"/>
        <end position="114"/>
    </location>
</feature>
<evidence type="ECO:0000259" key="1">
    <source>
        <dbReference type="Pfam" id="PF24818"/>
    </source>
</evidence>
<organism evidence="2 3">
    <name type="scientific">Morella rubra</name>
    <name type="common">Chinese bayberry</name>
    <dbReference type="NCBI Taxonomy" id="262757"/>
    <lineage>
        <taxon>Eukaryota</taxon>
        <taxon>Viridiplantae</taxon>
        <taxon>Streptophyta</taxon>
        <taxon>Embryophyta</taxon>
        <taxon>Tracheophyta</taxon>
        <taxon>Spermatophyta</taxon>
        <taxon>Magnoliopsida</taxon>
        <taxon>eudicotyledons</taxon>
        <taxon>Gunneridae</taxon>
        <taxon>Pentapetalae</taxon>
        <taxon>rosids</taxon>
        <taxon>fabids</taxon>
        <taxon>Fagales</taxon>
        <taxon>Myricaceae</taxon>
        <taxon>Morella</taxon>
    </lineage>
</organism>
<gene>
    <name evidence="2" type="ORF">CJ030_MR5G012387</name>
</gene>
<dbReference type="PANTHER" id="PTHR33494:SF5">
    <property type="entry name" value="F10A16.6 PROTEIN"/>
    <property type="match status" value="1"/>
</dbReference>
<dbReference type="InterPro" id="IPR057939">
    <property type="entry name" value="TRF2_HOY1_PH"/>
</dbReference>
<proteinExistence type="predicted"/>
<protein>
    <recommendedName>
        <fullName evidence="1">TRF2/HOY1 PH-like domain-containing protein</fullName>
    </recommendedName>
</protein>
<dbReference type="Proteomes" id="UP000516437">
    <property type="component" value="Chromosome 5"/>
</dbReference>
<name>A0A6A1VLW8_9ROSI</name>
<dbReference type="PANTHER" id="PTHR33494">
    <property type="entry name" value="OS02G0793800 PROTEIN"/>
    <property type="match status" value="1"/>
</dbReference>
<reference evidence="2 3" key="1">
    <citation type="journal article" date="2019" name="Plant Biotechnol. J.">
        <title>The red bayberry genome and genetic basis of sex determination.</title>
        <authorList>
            <person name="Jia H.M."/>
            <person name="Jia H.J."/>
            <person name="Cai Q.L."/>
            <person name="Wang Y."/>
            <person name="Zhao H.B."/>
            <person name="Yang W.F."/>
            <person name="Wang G.Y."/>
            <person name="Li Y.H."/>
            <person name="Zhan D.L."/>
            <person name="Shen Y.T."/>
            <person name="Niu Q.F."/>
            <person name="Chang L."/>
            <person name="Qiu J."/>
            <person name="Zhao L."/>
            <person name="Xie H.B."/>
            <person name="Fu W.Y."/>
            <person name="Jin J."/>
            <person name="Li X.W."/>
            <person name="Jiao Y."/>
            <person name="Zhou C.C."/>
            <person name="Tu T."/>
            <person name="Chai C.Y."/>
            <person name="Gao J.L."/>
            <person name="Fan L.J."/>
            <person name="van de Weg E."/>
            <person name="Wang J.Y."/>
            <person name="Gao Z.S."/>
        </authorList>
    </citation>
    <scope>NUCLEOTIDE SEQUENCE [LARGE SCALE GENOMIC DNA]</scope>
    <source>
        <tissue evidence="2">Leaves</tissue>
    </source>
</reference>
<keyword evidence="3" id="KW-1185">Reference proteome</keyword>
<dbReference type="EMBL" id="RXIC02000023">
    <property type="protein sequence ID" value="KAB1213605.1"/>
    <property type="molecule type" value="Genomic_DNA"/>
</dbReference>
<evidence type="ECO:0000313" key="3">
    <source>
        <dbReference type="Proteomes" id="UP000516437"/>
    </source>
</evidence>
<dbReference type="Pfam" id="PF24818">
    <property type="entry name" value="PH_TRF2_HOY1"/>
    <property type="match status" value="1"/>
</dbReference>
<dbReference type="OrthoDB" id="6159439at2759"/>
<comment type="caution">
    <text evidence="2">The sequence shown here is derived from an EMBL/GenBank/DDBJ whole genome shotgun (WGS) entry which is preliminary data.</text>
</comment>
<dbReference type="AlphaFoldDB" id="A0A6A1VLW8"/>